<evidence type="ECO:0000313" key="4">
    <source>
        <dbReference type="EMBL" id="MFC6386605.1"/>
    </source>
</evidence>
<dbReference type="Pfam" id="PF00128">
    <property type="entry name" value="Alpha-amylase"/>
    <property type="match status" value="1"/>
</dbReference>
<dbReference type="CDD" id="cd11338">
    <property type="entry name" value="AmyAc_CMD"/>
    <property type="match status" value="1"/>
</dbReference>
<organism evidence="4 5">
    <name type="scientific">Sporolactobacillus kofuensis</name>
    <dbReference type="NCBI Taxonomy" id="269672"/>
    <lineage>
        <taxon>Bacteria</taxon>
        <taxon>Bacillati</taxon>
        <taxon>Bacillota</taxon>
        <taxon>Bacilli</taxon>
        <taxon>Bacillales</taxon>
        <taxon>Sporolactobacillaceae</taxon>
        <taxon>Sporolactobacillus</taxon>
    </lineage>
</organism>
<dbReference type="SMART" id="SM00642">
    <property type="entry name" value="Aamy"/>
    <property type="match status" value="1"/>
</dbReference>
<dbReference type="SUPFAM" id="SSF51445">
    <property type="entry name" value="(Trans)glycosidases"/>
    <property type="match status" value="1"/>
</dbReference>
<dbReference type="InterPro" id="IPR045857">
    <property type="entry name" value="O16G_dom_2"/>
</dbReference>
<sequence length="617" mass="71473">MGLPDIYFNSWSEHFLRPFGAIQIGRSVYFTIKVDGVNIRSVHLVVQKDGEPSYAVPMIKSLDNSSTYSLRFQTTGKSGLYFYHFHVVYLEVGQEKSIYYAKAEDNYGGEGRLLADLSSVQQYQLTCYDHSDPAPDWYIEGVIYHIFVDRFYNGNRHQMIRNPKKNSFIYATKEDRPYYIRGQDGDIVRWDFYGGNLEGIIAKLHELKKLGVTILYLSPIFEARSNHKYDTANYLEIDPMFGDRKLFETLILKARRLGMHILLDGVFNHVGADSIYFNRFGNYGGGGAYQDPSSPYYQWFTFHNDHDHYDCWWNIADLPTVNKEQKSYRDFIYGSEESVINTWTKLGVGGWRLDVADELSDEFIEGIRQVLDQHNKKGEQKVLIGEVWEDASHKIAYDKRRHYLEGGMLHGVMNYPFRSLIINLLTEKQSAREAARASFTLRANYPHDAFLANMNNMGTHDTERIFTMLGGDQKKMRLAIWMLMTLPGVPCVYYGDEAGVEGGKDPDNRRYYPWGRENKKIYSEFQVSIQTRRVHPNLQKGLFLPFSMGKLFGYLRYLANDDYTAIIFNPTSEMTTIDCSKCIDEMHDQMINTCLEQLSIDQQTIAPWDFLLVHCGN</sequence>
<reference evidence="5" key="1">
    <citation type="journal article" date="2019" name="Int. J. Syst. Evol. Microbiol.">
        <title>The Global Catalogue of Microorganisms (GCM) 10K type strain sequencing project: providing services to taxonomists for standard genome sequencing and annotation.</title>
        <authorList>
            <consortium name="The Broad Institute Genomics Platform"/>
            <consortium name="The Broad Institute Genome Sequencing Center for Infectious Disease"/>
            <person name="Wu L."/>
            <person name="Ma J."/>
        </authorList>
    </citation>
    <scope>NUCLEOTIDE SEQUENCE [LARGE SCALE GENOMIC DNA]</scope>
    <source>
        <strain evidence="5">CCUG 42001</strain>
    </source>
</reference>
<dbReference type="InterPro" id="IPR006047">
    <property type="entry name" value="GH13_cat_dom"/>
</dbReference>
<dbReference type="EC" id="3.2.1.-" evidence="4"/>
<comment type="caution">
    <text evidence="4">The sequence shown here is derived from an EMBL/GenBank/DDBJ whole genome shotgun (WGS) entry which is preliminary data.</text>
</comment>
<dbReference type="EMBL" id="JBHSTQ010000007">
    <property type="protein sequence ID" value="MFC6386605.1"/>
    <property type="molecule type" value="Genomic_DNA"/>
</dbReference>
<proteinExistence type="predicted"/>
<feature type="domain" description="Glycosyl hydrolase family 13 catalytic" evidence="3">
    <location>
        <begin position="145"/>
        <end position="532"/>
    </location>
</feature>
<accession>A0ABW1WHK3</accession>
<keyword evidence="5" id="KW-1185">Reference proteome</keyword>
<dbReference type="PANTHER" id="PTHR10357:SF210">
    <property type="entry name" value="MALTODEXTRIN GLUCOSIDASE"/>
    <property type="match status" value="1"/>
</dbReference>
<name>A0ABW1WHK3_9BACL</name>
<dbReference type="GO" id="GO:0016798">
    <property type="term" value="F:hydrolase activity, acting on glycosyl bonds"/>
    <property type="evidence" value="ECO:0007669"/>
    <property type="project" value="UniProtKB-KW"/>
</dbReference>
<evidence type="ECO:0000256" key="1">
    <source>
        <dbReference type="ARBA" id="ARBA00022801"/>
    </source>
</evidence>
<dbReference type="Gene3D" id="3.90.400.10">
    <property type="entry name" value="Oligo-1,6-glucosidase, Domain 2"/>
    <property type="match status" value="1"/>
</dbReference>
<gene>
    <name evidence="4" type="ORF">ACFP7A_08325</name>
</gene>
<evidence type="ECO:0000256" key="2">
    <source>
        <dbReference type="ARBA" id="ARBA00023295"/>
    </source>
</evidence>
<dbReference type="Proteomes" id="UP001596267">
    <property type="component" value="Unassembled WGS sequence"/>
</dbReference>
<keyword evidence="2 4" id="KW-0326">Glycosidase</keyword>
<dbReference type="RefSeq" id="WP_253077041.1">
    <property type="nucleotide sequence ID" value="NZ_JAMXWN010000014.1"/>
</dbReference>
<dbReference type="Gene3D" id="3.20.20.80">
    <property type="entry name" value="Glycosidases"/>
    <property type="match status" value="1"/>
</dbReference>
<evidence type="ECO:0000313" key="5">
    <source>
        <dbReference type="Proteomes" id="UP001596267"/>
    </source>
</evidence>
<dbReference type="InterPro" id="IPR017853">
    <property type="entry name" value="GH"/>
</dbReference>
<keyword evidence="1 4" id="KW-0378">Hydrolase</keyword>
<evidence type="ECO:0000259" key="3">
    <source>
        <dbReference type="SMART" id="SM00642"/>
    </source>
</evidence>
<protein>
    <submittedName>
        <fullName evidence="4">Glycoside hydrolase family 13 protein</fullName>
        <ecNumber evidence="4">3.2.1.-</ecNumber>
    </submittedName>
</protein>
<dbReference type="PANTHER" id="PTHR10357">
    <property type="entry name" value="ALPHA-AMYLASE FAMILY MEMBER"/>
    <property type="match status" value="1"/>
</dbReference>